<dbReference type="SUPFAM" id="SSF52172">
    <property type="entry name" value="CheY-like"/>
    <property type="match status" value="1"/>
</dbReference>
<dbReference type="PANTHER" id="PTHR44591:SF3">
    <property type="entry name" value="RESPONSE REGULATORY DOMAIN-CONTAINING PROTEIN"/>
    <property type="match status" value="1"/>
</dbReference>
<proteinExistence type="predicted"/>
<evidence type="ECO:0000256" key="2">
    <source>
        <dbReference type="PROSITE-ProRule" id="PRU00169"/>
    </source>
</evidence>
<dbReference type="InterPro" id="IPR011006">
    <property type="entry name" value="CheY-like_superfamily"/>
</dbReference>
<sequence length="158" mass="17852">MHPLGKLKSVLLIDDDGADNYIHRIHLESSGLIETVHEFLYADEALEYLQASDHEAVDLIFLDIHLPRMDGFEFLRACRDLKVSRQTEVVLLATHLSPHVLEQIAQFPEILTSCSKPLTKTCADDILKFVLQSNRRQSDPALTNTTETQAMVLPNFLA</sequence>
<evidence type="ECO:0000259" key="3">
    <source>
        <dbReference type="PROSITE" id="PS50110"/>
    </source>
</evidence>
<dbReference type="OrthoDB" id="9789181at2"/>
<gene>
    <name evidence="4" type="primary">rpfC_2</name>
    <name evidence="4" type="ORF">C1752_01933</name>
</gene>
<reference evidence="4 5" key="1">
    <citation type="journal article" date="2018" name="Sci. Rep.">
        <title>A novel species of the marine cyanobacterium Acaryochloris with a unique pigment content and lifestyle.</title>
        <authorList>
            <person name="Partensky F."/>
            <person name="Six C."/>
            <person name="Ratin M."/>
            <person name="Garczarek L."/>
            <person name="Vaulot D."/>
            <person name="Probert I."/>
            <person name="Calteau A."/>
            <person name="Gourvil P."/>
            <person name="Marie D."/>
            <person name="Grebert T."/>
            <person name="Bouchier C."/>
            <person name="Le Panse S."/>
            <person name="Gachenot M."/>
            <person name="Rodriguez F."/>
            <person name="Garrido J.L."/>
        </authorList>
    </citation>
    <scope>NUCLEOTIDE SEQUENCE [LARGE SCALE GENOMIC DNA]</scope>
    <source>
        <strain evidence="4 5">RCC1774</strain>
    </source>
</reference>
<dbReference type="InterPro" id="IPR050595">
    <property type="entry name" value="Bact_response_regulator"/>
</dbReference>
<dbReference type="RefSeq" id="WP_110985905.1">
    <property type="nucleotide sequence ID" value="NZ_CAWNWM010000005.1"/>
</dbReference>
<feature type="modified residue" description="4-aspartylphosphate" evidence="2">
    <location>
        <position position="63"/>
    </location>
</feature>
<evidence type="ECO:0000313" key="5">
    <source>
        <dbReference type="Proteomes" id="UP000248857"/>
    </source>
</evidence>
<keyword evidence="5" id="KW-1185">Reference proteome</keyword>
<dbReference type="PROSITE" id="PS50110">
    <property type="entry name" value="RESPONSE_REGULATORY"/>
    <property type="match status" value="1"/>
</dbReference>
<protein>
    <submittedName>
        <fullName evidence="4">Sensory/regulatory protein RpfC</fullName>
        <ecNumber evidence="4">2.7.13.3</ecNumber>
    </submittedName>
</protein>
<dbReference type="EMBL" id="PQWO01000005">
    <property type="protein sequence ID" value="PZD73615.1"/>
    <property type="molecule type" value="Genomic_DNA"/>
</dbReference>
<evidence type="ECO:0000313" key="4">
    <source>
        <dbReference type="EMBL" id="PZD73615.1"/>
    </source>
</evidence>
<dbReference type="PANTHER" id="PTHR44591">
    <property type="entry name" value="STRESS RESPONSE REGULATOR PROTEIN 1"/>
    <property type="match status" value="1"/>
</dbReference>
<dbReference type="EC" id="2.7.13.3" evidence="4"/>
<dbReference type="InterPro" id="IPR001789">
    <property type="entry name" value="Sig_transdc_resp-reg_receiver"/>
</dbReference>
<feature type="domain" description="Response regulatory" evidence="3">
    <location>
        <begin position="9"/>
        <end position="131"/>
    </location>
</feature>
<comment type="caution">
    <text evidence="4">The sequence shown here is derived from an EMBL/GenBank/DDBJ whole genome shotgun (WGS) entry which is preliminary data.</text>
</comment>
<evidence type="ECO:0000256" key="1">
    <source>
        <dbReference type="ARBA" id="ARBA00022553"/>
    </source>
</evidence>
<keyword evidence="1 2" id="KW-0597">Phosphoprotein</keyword>
<dbReference type="Gene3D" id="3.40.50.2300">
    <property type="match status" value="1"/>
</dbReference>
<dbReference type="Pfam" id="PF00072">
    <property type="entry name" value="Response_reg"/>
    <property type="match status" value="1"/>
</dbReference>
<keyword evidence="4" id="KW-0808">Transferase</keyword>
<name>A0A2W1JQC5_9CYAN</name>
<dbReference type="GO" id="GO:0004673">
    <property type="term" value="F:protein histidine kinase activity"/>
    <property type="evidence" value="ECO:0007669"/>
    <property type="project" value="UniProtKB-EC"/>
</dbReference>
<dbReference type="GO" id="GO:0000160">
    <property type="term" value="P:phosphorelay signal transduction system"/>
    <property type="evidence" value="ECO:0007669"/>
    <property type="project" value="InterPro"/>
</dbReference>
<dbReference type="SMART" id="SM00448">
    <property type="entry name" value="REC"/>
    <property type="match status" value="1"/>
</dbReference>
<dbReference type="AlphaFoldDB" id="A0A2W1JQC5"/>
<dbReference type="Proteomes" id="UP000248857">
    <property type="component" value="Unassembled WGS sequence"/>
</dbReference>
<accession>A0A2W1JQC5</accession>
<organism evidence="4 5">
    <name type="scientific">Acaryochloris thomasi RCC1774</name>
    <dbReference type="NCBI Taxonomy" id="1764569"/>
    <lineage>
        <taxon>Bacteria</taxon>
        <taxon>Bacillati</taxon>
        <taxon>Cyanobacteriota</taxon>
        <taxon>Cyanophyceae</taxon>
        <taxon>Acaryochloridales</taxon>
        <taxon>Acaryochloridaceae</taxon>
        <taxon>Acaryochloris</taxon>
        <taxon>Acaryochloris thomasi</taxon>
    </lineage>
</organism>